<dbReference type="EMBL" id="LR778114">
    <property type="protein sequence ID" value="CAB1129087.1"/>
    <property type="molecule type" value="Genomic_DNA"/>
</dbReference>
<dbReference type="SMART" id="SM00382">
    <property type="entry name" value="AAA"/>
    <property type="match status" value="1"/>
</dbReference>
<comment type="similarity">
    <text evidence="1 9">Belongs to the GTP-binding SRP family. SRP54 subfamily.</text>
</comment>
<evidence type="ECO:0000313" key="13">
    <source>
        <dbReference type="EMBL" id="CAB1129087.1"/>
    </source>
</evidence>
<evidence type="ECO:0000256" key="8">
    <source>
        <dbReference type="ARBA" id="ARBA00048027"/>
    </source>
</evidence>
<dbReference type="SUPFAM" id="SSF47446">
    <property type="entry name" value="Signal peptide-binding domain"/>
    <property type="match status" value="1"/>
</dbReference>
<dbReference type="Proteomes" id="UP000503399">
    <property type="component" value="Chromosome"/>
</dbReference>
<feature type="binding site" evidence="9">
    <location>
        <begin position="188"/>
        <end position="192"/>
    </location>
    <ligand>
        <name>GTP</name>
        <dbReference type="ChEBI" id="CHEBI:37565"/>
    </ligand>
</feature>
<protein>
    <recommendedName>
        <fullName evidence="9">Signal recognition particle protein</fullName>
        <ecNumber evidence="9">3.6.5.4</ecNumber>
    </recommendedName>
    <alternativeName>
        <fullName evidence="9">Fifty-four homolog</fullName>
    </alternativeName>
</protein>
<comment type="catalytic activity">
    <reaction evidence="8 9">
        <text>GTP + H2O = GDP + phosphate + H(+)</text>
        <dbReference type="Rhea" id="RHEA:19669"/>
        <dbReference type="ChEBI" id="CHEBI:15377"/>
        <dbReference type="ChEBI" id="CHEBI:15378"/>
        <dbReference type="ChEBI" id="CHEBI:37565"/>
        <dbReference type="ChEBI" id="CHEBI:43474"/>
        <dbReference type="ChEBI" id="CHEBI:58189"/>
        <dbReference type="EC" id="3.6.5.4"/>
    </reaction>
</comment>
<organism evidence="13 14">
    <name type="scientific">Candidatus Hydrogenisulfobacillus filiaventi</name>
    <dbReference type="NCBI Taxonomy" id="2707344"/>
    <lineage>
        <taxon>Bacteria</taxon>
        <taxon>Bacillati</taxon>
        <taxon>Bacillota</taxon>
        <taxon>Clostridia</taxon>
        <taxon>Eubacteriales</taxon>
        <taxon>Clostridiales Family XVII. Incertae Sedis</taxon>
        <taxon>Candidatus Hydrogenisulfobacillus</taxon>
    </lineage>
</organism>
<evidence type="ECO:0000256" key="10">
    <source>
        <dbReference type="SAM" id="Coils"/>
    </source>
</evidence>
<dbReference type="Pfam" id="PF02881">
    <property type="entry name" value="SRP54_N"/>
    <property type="match status" value="1"/>
</dbReference>
<evidence type="ECO:0000256" key="1">
    <source>
        <dbReference type="ARBA" id="ARBA00005450"/>
    </source>
</evidence>
<dbReference type="KEGG" id="hfv:R50_1586"/>
<dbReference type="AlphaFoldDB" id="A0A6F8ZGS3"/>
<feature type="domain" description="SRP54-type proteins GTP-binding" evidence="12">
    <location>
        <begin position="267"/>
        <end position="280"/>
    </location>
</feature>
<dbReference type="NCBIfam" id="TIGR00959">
    <property type="entry name" value="ffh"/>
    <property type="match status" value="1"/>
</dbReference>
<dbReference type="GO" id="GO:0003924">
    <property type="term" value="F:GTPase activity"/>
    <property type="evidence" value="ECO:0007669"/>
    <property type="project" value="UniProtKB-UniRule"/>
</dbReference>
<feature type="coiled-coil region" evidence="10">
    <location>
        <begin position="295"/>
        <end position="322"/>
    </location>
</feature>
<dbReference type="SUPFAM" id="SSF52540">
    <property type="entry name" value="P-loop containing nucleoside triphosphate hydrolases"/>
    <property type="match status" value="1"/>
</dbReference>
<keyword evidence="3 9" id="KW-0378">Hydrolase</keyword>
<gene>
    <name evidence="9 13" type="primary">ffh</name>
    <name evidence="13" type="ORF">R50_1586</name>
</gene>
<evidence type="ECO:0000256" key="7">
    <source>
        <dbReference type="ARBA" id="ARBA00023274"/>
    </source>
</evidence>
<comment type="subcellular location">
    <subcellularLocation>
        <location evidence="9">Cytoplasm</location>
    </subcellularLocation>
    <text evidence="9">The SRP-RNC complex is targeted to the cytoplasmic membrane.</text>
</comment>
<comment type="subunit">
    <text evidence="9">Part of the signal recognition particle protein translocation system, which is composed of SRP and FtsY.</text>
</comment>
<keyword evidence="9" id="KW-0963">Cytoplasm</keyword>
<feature type="binding site" evidence="9">
    <location>
        <begin position="246"/>
        <end position="249"/>
    </location>
    <ligand>
        <name>GTP</name>
        <dbReference type="ChEBI" id="CHEBI:37565"/>
    </ligand>
</feature>
<proteinExistence type="inferred from homology"/>
<feature type="region of interest" description="Disordered" evidence="11">
    <location>
        <begin position="429"/>
        <end position="448"/>
    </location>
</feature>
<dbReference type="Pfam" id="PF00448">
    <property type="entry name" value="SRP54"/>
    <property type="match status" value="1"/>
</dbReference>
<keyword evidence="2 9" id="KW-0547">Nucleotide-binding</keyword>
<dbReference type="InterPro" id="IPR003593">
    <property type="entry name" value="AAA+_ATPase"/>
</dbReference>
<dbReference type="GO" id="GO:0048500">
    <property type="term" value="C:signal recognition particle"/>
    <property type="evidence" value="ECO:0007669"/>
    <property type="project" value="UniProtKB-UniRule"/>
</dbReference>
<dbReference type="GO" id="GO:0006614">
    <property type="term" value="P:SRP-dependent cotranslational protein targeting to membrane"/>
    <property type="evidence" value="ECO:0007669"/>
    <property type="project" value="InterPro"/>
</dbReference>
<evidence type="ECO:0000256" key="5">
    <source>
        <dbReference type="ARBA" id="ARBA00023134"/>
    </source>
</evidence>
<dbReference type="PROSITE" id="PS00300">
    <property type="entry name" value="SRP54"/>
    <property type="match status" value="1"/>
</dbReference>
<sequence length="448" mass="48845">MFEALTEKLEGIFKGLRRKGHLTAGDVQLALREVRLALLGADVNFRVVKAILDAVAEKAVGREVLESLSPAQEVLRVVRDELIAVMGGSMERVTLASQPPTVIYLVGLQGSGKTTSAAKLARMLVSQGHRPLLVAADVYRPAAVDQLQALAASLNLPVYTVPGADPVRIAGGAVAEAKRLARDVVVVDTAGRLHVDEALMAELEAMAGVLPPHETLLVVDAMTGQDAVRVAEAFQARIPLTGIVLTKMDGDARGGAALSLRYVTRVPIKLVGSGEKLDALEPFYPDRMAWRILGMGDVQTLIEQAEATFDREESERLAARIQEADFTLEEFRSMLLQVRKLGPLSRILEMLPGGAGLGKLKGQVDDRSLVRVQAIIDSMTRAERRRPEILNASRRRRIAMGSGTSVQEVNRLLKQFEDMKKMMKQMKQMEKKGRRWPLPFGGGGFPEP</sequence>
<keyword evidence="4 9" id="KW-0694">RNA-binding</keyword>
<dbReference type="Gene3D" id="1.20.120.140">
    <property type="entry name" value="Signal recognition particle SRP54, nucleotide-binding domain"/>
    <property type="match status" value="1"/>
</dbReference>
<dbReference type="SMART" id="SM00962">
    <property type="entry name" value="SRP54"/>
    <property type="match status" value="1"/>
</dbReference>
<dbReference type="InterPro" id="IPR004780">
    <property type="entry name" value="SRP"/>
</dbReference>
<evidence type="ECO:0000256" key="9">
    <source>
        <dbReference type="HAMAP-Rule" id="MF_00306"/>
    </source>
</evidence>
<dbReference type="GO" id="GO:0005525">
    <property type="term" value="F:GTP binding"/>
    <property type="evidence" value="ECO:0007669"/>
    <property type="project" value="UniProtKB-UniRule"/>
</dbReference>
<evidence type="ECO:0000256" key="6">
    <source>
        <dbReference type="ARBA" id="ARBA00023135"/>
    </source>
</evidence>
<evidence type="ECO:0000256" key="3">
    <source>
        <dbReference type="ARBA" id="ARBA00022801"/>
    </source>
</evidence>
<accession>A0A6F8ZGS3</accession>
<evidence type="ECO:0000256" key="11">
    <source>
        <dbReference type="SAM" id="MobiDB-lite"/>
    </source>
</evidence>
<keyword evidence="14" id="KW-1185">Reference proteome</keyword>
<keyword evidence="6 9" id="KW-0733">Signal recognition particle</keyword>
<dbReference type="Gene3D" id="1.10.260.30">
    <property type="entry name" value="Signal recognition particle, SRP54 subunit, M-domain"/>
    <property type="match status" value="1"/>
</dbReference>
<dbReference type="InterPro" id="IPR036891">
    <property type="entry name" value="Signal_recog_part_SRP54_M_sf"/>
</dbReference>
<feature type="binding site" evidence="9">
    <location>
        <begin position="107"/>
        <end position="114"/>
    </location>
    <ligand>
        <name>GTP</name>
        <dbReference type="ChEBI" id="CHEBI:37565"/>
    </ligand>
</feature>
<dbReference type="InterPro" id="IPR042101">
    <property type="entry name" value="SRP54_N_sf"/>
</dbReference>
<dbReference type="InterPro" id="IPR027417">
    <property type="entry name" value="P-loop_NTPase"/>
</dbReference>
<evidence type="ECO:0000256" key="4">
    <source>
        <dbReference type="ARBA" id="ARBA00022884"/>
    </source>
</evidence>
<evidence type="ECO:0000256" key="2">
    <source>
        <dbReference type="ARBA" id="ARBA00022741"/>
    </source>
</evidence>
<dbReference type="SMART" id="SM00963">
    <property type="entry name" value="SRP54_N"/>
    <property type="match status" value="1"/>
</dbReference>
<dbReference type="PANTHER" id="PTHR11564:SF5">
    <property type="entry name" value="SIGNAL RECOGNITION PARTICLE SUBUNIT SRP54"/>
    <property type="match status" value="1"/>
</dbReference>
<dbReference type="InterPro" id="IPR000897">
    <property type="entry name" value="SRP54_GTPase_dom"/>
</dbReference>
<dbReference type="Pfam" id="PF02978">
    <property type="entry name" value="SRP_SPB"/>
    <property type="match status" value="1"/>
</dbReference>
<dbReference type="GO" id="GO:0008312">
    <property type="term" value="F:7S RNA binding"/>
    <property type="evidence" value="ECO:0007669"/>
    <property type="project" value="InterPro"/>
</dbReference>
<name>A0A6F8ZGS3_9FIRM</name>
<comment type="function">
    <text evidence="9">Involved in targeting and insertion of nascent membrane proteins into the cytoplasmic membrane. Binds to the hydrophobic signal sequence of the ribosome-nascent chain (RNC) as it emerges from the ribosomes. The SRP-RNC complex is then targeted to the cytoplasmic membrane where it interacts with the SRP receptor FtsY.</text>
</comment>
<dbReference type="PANTHER" id="PTHR11564">
    <property type="entry name" value="SIGNAL RECOGNITION PARTICLE 54K PROTEIN SRP54"/>
    <property type="match status" value="1"/>
</dbReference>
<keyword evidence="7 9" id="KW-0687">Ribonucleoprotein</keyword>
<comment type="domain">
    <text evidence="9">Composed of three domains: the N-terminal N domain, which is responsible for interactions with the ribosome, the central G domain, which binds GTP, and the C-terminal M domain, which binds the RNA and the signal sequence of the RNC.</text>
</comment>
<reference evidence="13 14" key="1">
    <citation type="submission" date="2020-02" db="EMBL/GenBank/DDBJ databases">
        <authorList>
            <person name="Hogendoorn C."/>
        </authorList>
    </citation>
    <scope>NUCLEOTIDE SEQUENCE [LARGE SCALE GENOMIC DNA]</scope>
    <source>
        <strain evidence="13">R501</strain>
    </source>
</reference>
<evidence type="ECO:0000259" key="12">
    <source>
        <dbReference type="PROSITE" id="PS00300"/>
    </source>
</evidence>
<evidence type="ECO:0000313" key="14">
    <source>
        <dbReference type="Proteomes" id="UP000503399"/>
    </source>
</evidence>
<keyword evidence="5 9" id="KW-0342">GTP-binding</keyword>
<dbReference type="InterPro" id="IPR013822">
    <property type="entry name" value="Signal_recog_particl_SRP54_hlx"/>
</dbReference>
<dbReference type="EC" id="3.6.5.4" evidence="9"/>
<keyword evidence="10" id="KW-0175">Coiled coil</keyword>
<dbReference type="InterPro" id="IPR022941">
    <property type="entry name" value="SRP54"/>
</dbReference>
<dbReference type="HAMAP" id="MF_00306">
    <property type="entry name" value="SRP54"/>
    <property type="match status" value="1"/>
</dbReference>
<dbReference type="Gene3D" id="3.40.50.300">
    <property type="entry name" value="P-loop containing nucleotide triphosphate hydrolases"/>
    <property type="match status" value="1"/>
</dbReference>
<dbReference type="CDD" id="cd18539">
    <property type="entry name" value="SRP_G"/>
    <property type="match status" value="1"/>
</dbReference>
<dbReference type="InterPro" id="IPR004125">
    <property type="entry name" value="Signal_recog_particle_SRP54_M"/>
</dbReference>